<dbReference type="Proteomes" id="UP000237319">
    <property type="component" value="Unassembled WGS sequence"/>
</dbReference>
<keyword evidence="1" id="KW-1133">Transmembrane helix</keyword>
<accession>A0A2S5CWI0</accession>
<dbReference type="RefSeq" id="WP_256093127.1">
    <property type="nucleotide sequence ID" value="NZ_CP194323.1"/>
</dbReference>
<dbReference type="EMBL" id="PGLV01000002">
    <property type="protein sequence ID" value="POZ55107.1"/>
    <property type="molecule type" value="Genomic_DNA"/>
</dbReference>
<keyword evidence="1" id="KW-0472">Membrane</keyword>
<gene>
    <name evidence="2" type="ORF">LYSIN_03404</name>
</gene>
<keyword evidence="1" id="KW-0812">Transmembrane</keyword>
<evidence type="ECO:0000256" key="1">
    <source>
        <dbReference type="SAM" id="Phobius"/>
    </source>
</evidence>
<evidence type="ECO:0000313" key="3">
    <source>
        <dbReference type="Proteomes" id="UP000237319"/>
    </source>
</evidence>
<protein>
    <recommendedName>
        <fullName evidence="4">DUF2178 domain-containing protein</fullName>
    </recommendedName>
</protein>
<evidence type="ECO:0000313" key="2">
    <source>
        <dbReference type="EMBL" id="POZ55107.1"/>
    </source>
</evidence>
<sequence length="101" mass="11380">MMTLEQMLGLLGIVLGLSGGLFGLWWGRRMAARKNGLDERYEKITVHSLATGWKITIISIYLLLLLVILGTQFSTAQVLGILLFIHMAGWAFSTLYYNLKF</sequence>
<reference evidence="2 3" key="1">
    <citation type="submission" date="2017-11" db="EMBL/GenBank/DDBJ databases">
        <title>Genome sequence of Lysinibacillus sphaericus, a lignin-degrading bacteria isolated from municipal solid waste soil.</title>
        <authorList>
            <person name="Persinoti G.F."/>
            <person name="Paixao D.A."/>
            <person name="Bugg T.D."/>
            <person name="Squina F.M."/>
        </authorList>
    </citation>
    <scope>NUCLEOTIDE SEQUENCE [LARGE SCALE GENOMIC DNA]</scope>
    <source>
        <strain evidence="2 3">A1</strain>
    </source>
</reference>
<dbReference type="AlphaFoldDB" id="A0A2S5CWI0"/>
<feature type="transmembrane region" description="Helical" evidence="1">
    <location>
        <begin position="76"/>
        <end position="99"/>
    </location>
</feature>
<organism evidence="2 3">
    <name type="scientific">Lysinibacillus sphaericus</name>
    <name type="common">Bacillus sphaericus</name>
    <dbReference type="NCBI Taxonomy" id="1421"/>
    <lineage>
        <taxon>Bacteria</taxon>
        <taxon>Bacillati</taxon>
        <taxon>Bacillota</taxon>
        <taxon>Bacilli</taxon>
        <taxon>Bacillales</taxon>
        <taxon>Bacillaceae</taxon>
        <taxon>Lysinibacillus</taxon>
    </lineage>
</organism>
<feature type="transmembrane region" description="Helical" evidence="1">
    <location>
        <begin position="6"/>
        <end position="27"/>
    </location>
</feature>
<proteinExistence type="predicted"/>
<evidence type="ECO:0008006" key="4">
    <source>
        <dbReference type="Google" id="ProtNLM"/>
    </source>
</evidence>
<keyword evidence="3" id="KW-1185">Reference proteome</keyword>
<comment type="caution">
    <text evidence="2">The sequence shown here is derived from an EMBL/GenBank/DDBJ whole genome shotgun (WGS) entry which is preliminary data.</text>
</comment>
<feature type="transmembrane region" description="Helical" evidence="1">
    <location>
        <begin position="48"/>
        <end position="70"/>
    </location>
</feature>
<name>A0A2S5CWI0_LYSSH</name>